<evidence type="ECO:0000313" key="1">
    <source>
        <dbReference type="EMBL" id="RAK98544.1"/>
    </source>
</evidence>
<dbReference type="InterPro" id="IPR012674">
    <property type="entry name" value="Calycin"/>
</dbReference>
<dbReference type="OrthoDB" id="9975758at2759"/>
<sequence length="190" mass="20651">MASHPLIGLPKVYASKGNKCVPPTNDFLLGTWHVTHSSLPLWKGKCNVNITYQMLPPDASSTIKIDDLVRYQALGSDKVKTVHGVDTPTPGNPGAWDWRGKGWLMIASSHWECLGFGNALDGNQWLVTYFAKTLFTPAGVDIYSRTPDGLPQTMIDEILAALKGLGVEEITELASSIFSIPQTSHAECPS</sequence>
<gene>
    <name evidence="1" type="ORF">BO80DRAFT_361316</name>
</gene>
<dbReference type="Proteomes" id="UP000249402">
    <property type="component" value="Unassembled WGS sequence"/>
</dbReference>
<protein>
    <recommendedName>
        <fullName evidence="3">Lipocalin-like domain-containing protein</fullName>
    </recommendedName>
</protein>
<accession>A0A395GTN0</accession>
<dbReference type="STRING" id="1448316.A0A395GTN0"/>
<dbReference type="Gene3D" id="2.40.128.20">
    <property type="match status" value="1"/>
</dbReference>
<proteinExistence type="predicted"/>
<dbReference type="VEuPathDB" id="FungiDB:BO80DRAFT_361316"/>
<dbReference type="EMBL" id="KZ824453">
    <property type="protein sequence ID" value="RAK98544.1"/>
    <property type="molecule type" value="Genomic_DNA"/>
</dbReference>
<reference evidence="1 2" key="1">
    <citation type="submission" date="2018-02" db="EMBL/GenBank/DDBJ databases">
        <title>The genomes of Aspergillus section Nigri reveals drivers in fungal speciation.</title>
        <authorList>
            <consortium name="DOE Joint Genome Institute"/>
            <person name="Vesth T.C."/>
            <person name="Nybo J."/>
            <person name="Theobald S."/>
            <person name="Brandl J."/>
            <person name="Frisvad J.C."/>
            <person name="Nielsen K.F."/>
            <person name="Lyhne E.K."/>
            <person name="Kogle M.E."/>
            <person name="Kuo A."/>
            <person name="Riley R."/>
            <person name="Clum A."/>
            <person name="Nolan M."/>
            <person name="Lipzen A."/>
            <person name="Salamov A."/>
            <person name="Henrissat B."/>
            <person name="Wiebenga A."/>
            <person name="De vries R.P."/>
            <person name="Grigoriev I.V."/>
            <person name="Mortensen U.H."/>
            <person name="Andersen M.R."/>
            <person name="Baker S.E."/>
        </authorList>
    </citation>
    <scope>NUCLEOTIDE SEQUENCE [LARGE SCALE GENOMIC DNA]</scope>
    <source>
        <strain evidence="1 2">CBS 121593</strain>
    </source>
</reference>
<evidence type="ECO:0000313" key="2">
    <source>
        <dbReference type="Proteomes" id="UP000249402"/>
    </source>
</evidence>
<organism evidence="1 2">
    <name type="scientific">Aspergillus ibericus CBS 121593</name>
    <dbReference type="NCBI Taxonomy" id="1448316"/>
    <lineage>
        <taxon>Eukaryota</taxon>
        <taxon>Fungi</taxon>
        <taxon>Dikarya</taxon>
        <taxon>Ascomycota</taxon>
        <taxon>Pezizomycotina</taxon>
        <taxon>Eurotiomycetes</taxon>
        <taxon>Eurotiomycetidae</taxon>
        <taxon>Eurotiales</taxon>
        <taxon>Aspergillaceae</taxon>
        <taxon>Aspergillus</taxon>
        <taxon>Aspergillus subgen. Circumdati</taxon>
    </lineage>
</organism>
<evidence type="ECO:0008006" key="3">
    <source>
        <dbReference type="Google" id="ProtNLM"/>
    </source>
</evidence>
<dbReference type="RefSeq" id="XP_025572872.1">
    <property type="nucleotide sequence ID" value="XM_025716003.1"/>
</dbReference>
<keyword evidence="2" id="KW-1185">Reference proteome</keyword>
<dbReference type="AlphaFoldDB" id="A0A395GTN0"/>
<name>A0A395GTN0_9EURO</name>
<dbReference type="GeneID" id="37220868"/>
<dbReference type="SUPFAM" id="SSF50814">
    <property type="entry name" value="Lipocalins"/>
    <property type="match status" value="1"/>
</dbReference>